<keyword evidence="1" id="KW-0547">Nucleotide-binding</keyword>
<dbReference type="SUPFAM" id="SSF52540">
    <property type="entry name" value="P-loop containing nucleoside triphosphate hydrolases"/>
    <property type="match status" value="1"/>
</dbReference>
<dbReference type="Gene3D" id="1.25.40.10">
    <property type="entry name" value="Tetratricopeptide repeat domain"/>
    <property type="match status" value="1"/>
</dbReference>
<sequence length="919" mass="98881">MTIGHAARELRGRRAECARLDRFVAGVRSGQGQVLIVRGEAGIGKTALLEYLAGRAEGCRVVRAAGVESEMELPFAGLHQLCGPMLELRDRLPEPQRDALAVAFGLDFGEPPDRFLIGAAALGLLSETSDRKPLLCVIDDAQWLDQASVQTLTFVSRRLLADSIGVVFAHRDPVTKPDWRGFPELVVGSLTNQHAGDLLDSVVAGRLDEHVRDRIVAETRGNPLALLELPRGLSAAELAGGFERPDARPLASKIEQSFAGRVQSLPAQTQRLLLTAAADPIGDVPLLLRALMELGVPVNAAAPAEAAGLIELGARVRFRHPLVRSATYREAAPADRRAVHQALAKAIDPDRDPDRRAWHRAQAADEPDEDVAAELVASADRAQRRGGVAASAAFLQRAMELTPDPALRASRALTAAQVTLRTGAFETAQKLLVNADEGPANGLQQAMVDLIRAQIAFASGHGPQAAQMLLEVARRFEPLDPDAARDTYLDAFAASMFAGRLAPDSTQTDVARAVRAAPRPAVPRKQDLLLETLAVTYTDGYPAAVPLARTALEAFSDEARAEQSDLRWLWLAARTAVDLWDDQRWDVLTARHVRIARELGDLTELPLVLNSRMFLHLFSGEFAAAAALLAEIRTIADATGIGLAPYGAVGLAVMRGQVDEATPMIVASMEDVKARGEGAGMSFLLWANSVLMLSLGRYGDALASARAATEDPNDFGVASWTLPELVEAAVRTGRPELAADAIGRLTEMAQASGTDWALGVLVRSKALLATGPAAEEGYQAALERFGQTRVRMELARTHLLYGEWLRREDRRQDARAQLRSAYDILNAAGANAFADRARRELAATGETVAKRAGRATDALTPQEAHIAELAGAGLTNAEIGSQIFLSQHTVEWHLRKVFTKLGITSRRQLRPATTTDLTG</sequence>
<keyword evidence="6" id="KW-1185">Reference proteome</keyword>
<dbReference type="Proteomes" id="UP001500393">
    <property type="component" value="Unassembled WGS sequence"/>
</dbReference>
<reference evidence="5 6" key="1">
    <citation type="journal article" date="2019" name="Int. J. Syst. Evol. Microbiol.">
        <title>The Global Catalogue of Microorganisms (GCM) 10K type strain sequencing project: providing services to taxonomists for standard genome sequencing and annotation.</title>
        <authorList>
            <consortium name="The Broad Institute Genomics Platform"/>
            <consortium name="The Broad Institute Genome Sequencing Center for Infectious Disease"/>
            <person name="Wu L."/>
            <person name="Ma J."/>
        </authorList>
    </citation>
    <scope>NUCLEOTIDE SEQUENCE [LARGE SCALE GENOMIC DNA]</scope>
    <source>
        <strain evidence="5 6">JCM 14969</strain>
    </source>
</reference>
<dbReference type="PANTHER" id="PTHR16305">
    <property type="entry name" value="TESTICULAR SOLUBLE ADENYLYL CYCLASE"/>
    <property type="match status" value="1"/>
</dbReference>
<dbReference type="InterPro" id="IPR011990">
    <property type="entry name" value="TPR-like_helical_dom_sf"/>
</dbReference>
<evidence type="ECO:0000259" key="4">
    <source>
        <dbReference type="PROSITE" id="PS50043"/>
    </source>
</evidence>
<evidence type="ECO:0000313" key="6">
    <source>
        <dbReference type="Proteomes" id="UP001500393"/>
    </source>
</evidence>
<dbReference type="Gene3D" id="1.10.10.10">
    <property type="entry name" value="Winged helix-like DNA-binding domain superfamily/Winged helix DNA-binding domain"/>
    <property type="match status" value="1"/>
</dbReference>
<gene>
    <name evidence="5" type="ORF">GCM10009789_43330</name>
</gene>
<evidence type="ECO:0000256" key="1">
    <source>
        <dbReference type="ARBA" id="ARBA00022741"/>
    </source>
</evidence>
<keyword evidence="2" id="KW-0067">ATP-binding</keyword>
<feature type="domain" description="HTH luxR-type" evidence="4">
    <location>
        <begin position="852"/>
        <end position="919"/>
    </location>
</feature>
<feature type="region of interest" description="Disordered" evidence="3">
    <location>
        <begin position="350"/>
        <end position="370"/>
    </location>
</feature>
<dbReference type="Gene3D" id="3.40.50.300">
    <property type="entry name" value="P-loop containing nucleotide triphosphate hydrolases"/>
    <property type="match status" value="1"/>
</dbReference>
<evidence type="ECO:0000256" key="3">
    <source>
        <dbReference type="SAM" id="MobiDB-lite"/>
    </source>
</evidence>
<comment type="caution">
    <text evidence="5">The sequence shown here is derived from an EMBL/GenBank/DDBJ whole genome shotgun (WGS) entry which is preliminary data.</text>
</comment>
<dbReference type="RefSeq" id="WP_344216632.1">
    <property type="nucleotide sequence ID" value="NZ_BAAAOS010000028.1"/>
</dbReference>
<organism evidence="5 6">
    <name type="scientific">Kribbella sancticallisti</name>
    <dbReference type="NCBI Taxonomy" id="460087"/>
    <lineage>
        <taxon>Bacteria</taxon>
        <taxon>Bacillati</taxon>
        <taxon>Actinomycetota</taxon>
        <taxon>Actinomycetes</taxon>
        <taxon>Propionibacteriales</taxon>
        <taxon>Kribbellaceae</taxon>
        <taxon>Kribbella</taxon>
    </lineage>
</organism>
<evidence type="ECO:0000256" key="2">
    <source>
        <dbReference type="ARBA" id="ARBA00022840"/>
    </source>
</evidence>
<dbReference type="SMART" id="SM00421">
    <property type="entry name" value="HTH_LUXR"/>
    <property type="match status" value="1"/>
</dbReference>
<dbReference type="InterPro" id="IPR036388">
    <property type="entry name" value="WH-like_DNA-bd_sf"/>
</dbReference>
<dbReference type="PANTHER" id="PTHR16305:SF35">
    <property type="entry name" value="TRANSCRIPTIONAL ACTIVATOR DOMAIN"/>
    <property type="match status" value="1"/>
</dbReference>
<dbReference type="Pfam" id="PF00196">
    <property type="entry name" value="GerE"/>
    <property type="match status" value="1"/>
</dbReference>
<protein>
    <submittedName>
        <fullName evidence="5">LuxR family transcriptional regulator</fullName>
    </submittedName>
</protein>
<accession>A0ABN2DU45</accession>
<dbReference type="EMBL" id="BAAAOS010000028">
    <property type="protein sequence ID" value="GAA1584994.1"/>
    <property type="molecule type" value="Genomic_DNA"/>
</dbReference>
<dbReference type="SUPFAM" id="SSF46894">
    <property type="entry name" value="C-terminal effector domain of the bipartite response regulators"/>
    <property type="match status" value="1"/>
</dbReference>
<dbReference type="Pfam" id="PF13191">
    <property type="entry name" value="AAA_16"/>
    <property type="match status" value="1"/>
</dbReference>
<proteinExistence type="predicted"/>
<dbReference type="InterPro" id="IPR016032">
    <property type="entry name" value="Sig_transdc_resp-reg_C-effctor"/>
</dbReference>
<name>A0ABN2DU45_9ACTN</name>
<dbReference type="CDD" id="cd06170">
    <property type="entry name" value="LuxR_C_like"/>
    <property type="match status" value="1"/>
</dbReference>
<dbReference type="PRINTS" id="PR00038">
    <property type="entry name" value="HTHLUXR"/>
</dbReference>
<dbReference type="InterPro" id="IPR000792">
    <property type="entry name" value="Tscrpt_reg_LuxR_C"/>
</dbReference>
<evidence type="ECO:0000313" key="5">
    <source>
        <dbReference type="EMBL" id="GAA1584994.1"/>
    </source>
</evidence>
<dbReference type="PROSITE" id="PS50043">
    <property type="entry name" value="HTH_LUXR_2"/>
    <property type="match status" value="1"/>
</dbReference>
<dbReference type="InterPro" id="IPR027417">
    <property type="entry name" value="P-loop_NTPase"/>
</dbReference>
<dbReference type="InterPro" id="IPR041664">
    <property type="entry name" value="AAA_16"/>
</dbReference>